<evidence type="ECO:0000313" key="3">
    <source>
        <dbReference type="Proteomes" id="UP000603865"/>
    </source>
</evidence>
<keyword evidence="1" id="KW-0472">Membrane</keyword>
<dbReference type="EMBL" id="BMQL01000011">
    <property type="protein sequence ID" value="GGR09746.1"/>
    <property type="molecule type" value="Genomic_DNA"/>
</dbReference>
<dbReference type="RefSeq" id="WP_189090505.1">
    <property type="nucleotide sequence ID" value="NZ_BMQL01000011.1"/>
</dbReference>
<gene>
    <name evidence="2" type="ORF">GCM10008957_23130</name>
</gene>
<dbReference type="Proteomes" id="UP000603865">
    <property type="component" value="Unassembled WGS sequence"/>
</dbReference>
<proteinExistence type="predicted"/>
<sequence>MEETAVPVYSGSIAKMGLDSREDFGITLMLAAGVYELVKSVINYGLKDLIAVVIAGAVWRLVIVPGMRAYRQRFPPKYVMHWIRSRVLLAPVLHCRPDTDPRLGVLPDPPVRRP</sequence>
<keyword evidence="1" id="KW-1133">Transmembrane helix</keyword>
<reference evidence="2" key="2">
    <citation type="submission" date="2020-09" db="EMBL/GenBank/DDBJ databases">
        <authorList>
            <person name="Sun Q."/>
            <person name="Ohkuma M."/>
        </authorList>
    </citation>
    <scope>NUCLEOTIDE SEQUENCE</scope>
    <source>
        <strain evidence="2">JCM 31311</strain>
    </source>
</reference>
<name>A0A918C6W8_9DEIO</name>
<evidence type="ECO:0000256" key="1">
    <source>
        <dbReference type="SAM" id="Phobius"/>
    </source>
</evidence>
<comment type="caution">
    <text evidence="2">The sequence shown here is derived from an EMBL/GenBank/DDBJ whole genome shotgun (WGS) entry which is preliminary data.</text>
</comment>
<feature type="transmembrane region" description="Helical" evidence="1">
    <location>
        <begin position="49"/>
        <end position="70"/>
    </location>
</feature>
<reference evidence="2" key="1">
    <citation type="journal article" date="2014" name="Int. J. Syst. Evol. Microbiol.">
        <title>Complete genome sequence of Corynebacterium casei LMG S-19264T (=DSM 44701T), isolated from a smear-ripened cheese.</title>
        <authorList>
            <consortium name="US DOE Joint Genome Institute (JGI-PGF)"/>
            <person name="Walter F."/>
            <person name="Albersmeier A."/>
            <person name="Kalinowski J."/>
            <person name="Ruckert C."/>
        </authorList>
    </citation>
    <scope>NUCLEOTIDE SEQUENCE</scope>
    <source>
        <strain evidence="2">JCM 31311</strain>
    </source>
</reference>
<dbReference type="AlphaFoldDB" id="A0A918C6W8"/>
<evidence type="ECO:0000313" key="2">
    <source>
        <dbReference type="EMBL" id="GGR09746.1"/>
    </source>
</evidence>
<accession>A0A918C6W8</accession>
<keyword evidence="1" id="KW-0812">Transmembrane</keyword>
<protein>
    <submittedName>
        <fullName evidence="2">Uncharacterized protein</fullName>
    </submittedName>
</protein>
<keyword evidence="3" id="KW-1185">Reference proteome</keyword>
<organism evidence="2 3">
    <name type="scientific">Deinococcus ruber</name>
    <dbReference type="NCBI Taxonomy" id="1848197"/>
    <lineage>
        <taxon>Bacteria</taxon>
        <taxon>Thermotogati</taxon>
        <taxon>Deinococcota</taxon>
        <taxon>Deinococci</taxon>
        <taxon>Deinococcales</taxon>
        <taxon>Deinococcaceae</taxon>
        <taxon>Deinococcus</taxon>
    </lineage>
</organism>